<evidence type="ECO:0000313" key="4">
    <source>
        <dbReference type="Proteomes" id="UP000663828"/>
    </source>
</evidence>
<protein>
    <recommendedName>
        <fullName evidence="6">Ependymin-like protein</fullName>
    </recommendedName>
</protein>
<evidence type="ECO:0000313" key="2">
    <source>
        <dbReference type="EMBL" id="CAF1186023.1"/>
    </source>
</evidence>
<evidence type="ECO:0000313" key="3">
    <source>
        <dbReference type="EMBL" id="CAF1602447.1"/>
    </source>
</evidence>
<dbReference type="GO" id="GO:0005576">
    <property type="term" value="C:extracellular region"/>
    <property type="evidence" value="ECO:0007669"/>
    <property type="project" value="InterPro"/>
</dbReference>
<dbReference type="Pfam" id="PF00811">
    <property type="entry name" value="Ependymin"/>
    <property type="match status" value="1"/>
</dbReference>
<sequence>MLFFVILFLFGTTVAQTPKPCTSPHQWEARVHSSNLNFDADLLGRFSYDSVFQRTRILQHVKVGRTETYYDIISLYQDKLAFMIDMKTAKCSRFNFDQPWRDFGIQSDATPLGVAYIGSSALSDATLLVTIWTGKEIIPINETARYIDTWTQNSCLPVSNIVFEPSGSVNHLRYYDVTLGINDPNVFIPPESCFTHERHLVQYFPFGTLRKNMLF</sequence>
<dbReference type="SMART" id="SM00026">
    <property type="entry name" value="EPEND"/>
    <property type="match status" value="1"/>
</dbReference>
<dbReference type="GO" id="GO:0005764">
    <property type="term" value="C:lysosome"/>
    <property type="evidence" value="ECO:0007669"/>
    <property type="project" value="TreeGrafter"/>
</dbReference>
<proteinExistence type="predicted"/>
<evidence type="ECO:0000313" key="5">
    <source>
        <dbReference type="Proteomes" id="UP000663852"/>
    </source>
</evidence>
<dbReference type="OrthoDB" id="6084362at2759"/>
<reference evidence="2" key="1">
    <citation type="submission" date="2021-02" db="EMBL/GenBank/DDBJ databases">
        <authorList>
            <person name="Nowell W R."/>
        </authorList>
    </citation>
    <scope>NUCLEOTIDE SEQUENCE</scope>
</reference>
<feature type="chain" id="PRO_5036410966" description="Ependymin-like protein" evidence="1">
    <location>
        <begin position="16"/>
        <end position="215"/>
    </location>
</feature>
<dbReference type="InterPro" id="IPR001299">
    <property type="entry name" value="Ependymin"/>
</dbReference>
<gene>
    <name evidence="2" type="ORF">EDS130_LOCUS24525</name>
    <name evidence="3" type="ORF">XAT740_LOCUS47872</name>
</gene>
<evidence type="ECO:0008006" key="6">
    <source>
        <dbReference type="Google" id="ProtNLM"/>
    </source>
</evidence>
<dbReference type="AlphaFoldDB" id="A0A814VIU1"/>
<evidence type="ECO:0000256" key="1">
    <source>
        <dbReference type="SAM" id="SignalP"/>
    </source>
</evidence>
<dbReference type="GO" id="GO:0007160">
    <property type="term" value="P:cell-matrix adhesion"/>
    <property type="evidence" value="ECO:0007669"/>
    <property type="project" value="InterPro"/>
</dbReference>
<name>A0A814VIU1_ADIRI</name>
<comment type="caution">
    <text evidence="2">The sequence shown here is derived from an EMBL/GenBank/DDBJ whole genome shotgun (WGS) entry which is preliminary data.</text>
</comment>
<accession>A0A814VIU1</accession>
<keyword evidence="4" id="KW-1185">Reference proteome</keyword>
<dbReference type="EMBL" id="CAJNOJ010000140">
    <property type="protein sequence ID" value="CAF1186023.1"/>
    <property type="molecule type" value="Genomic_DNA"/>
</dbReference>
<dbReference type="Proteomes" id="UP000663852">
    <property type="component" value="Unassembled WGS sequence"/>
</dbReference>
<keyword evidence="1" id="KW-0732">Signal</keyword>
<organism evidence="2 5">
    <name type="scientific">Adineta ricciae</name>
    <name type="common">Rotifer</name>
    <dbReference type="NCBI Taxonomy" id="249248"/>
    <lineage>
        <taxon>Eukaryota</taxon>
        <taxon>Metazoa</taxon>
        <taxon>Spiralia</taxon>
        <taxon>Gnathifera</taxon>
        <taxon>Rotifera</taxon>
        <taxon>Eurotatoria</taxon>
        <taxon>Bdelloidea</taxon>
        <taxon>Adinetida</taxon>
        <taxon>Adinetidae</taxon>
        <taxon>Adineta</taxon>
    </lineage>
</organism>
<dbReference type="PANTHER" id="PTHR10697:SF1">
    <property type="entry name" value="MAMMALIAN EPENDYMIN-RELATED PROTEIN 1"/>
    <property type="match status" value="1"/>
</dbReference>
<feature type="signal peptide" evidence="1">
    <location>
        <begin position="1"/>
        <end position="15"/>
    </location>
</feature>
<dbReference type="Proteomes" id="UP000663828">
    <property type="component" value="Unassembled WGS sequence"/>
</dbReference>
<dbReference type="PANTHER" id="PTHR10697">
    <property type="entry name" value="MAMMALIAN EPENDYMIN-RELATED PROTEIN 1"/>
    <property type="match status" value="1"/>
</dbReference>
<dbReference type="EMBL" id="CAJNOR010006734">
    <property type="protein sequence ID" value="CAF1602447.1"/>
    <property type="molecule type" value="Genomic_DNA"/>
</dbReference>
<dbReference type="GO" id="GO:0005509">
    <property type="term" value="F:calcium ion binding"/>
    <property type="evidence" value="ECO:0007669"/>
    <property type="project" value="InterPro"/>
</dbReference>